<accession>A0ACC0BZP9</accession>
<sequence>MSDIAGPMARGQKRKYAEDASTSQEELLPSTTPMLSTTLDLARQPSTSSQAPEAWKKPPGDPRELLDLNVDQFHPSSRATTAITSIFHERFMGGYCTWSQDAWEDRASIRMKDLMGDIRKDYKPVGSISFIESLAKKELEELYKHHSKEEGFYLRRLLSISEGVRSKRIYKAGSEAVHFKAESSRASSYRRLAPIGPCYANMLRRVEAAISSISMAFDEYMRRFTDQNHLVYIFHRISRYSCQHSHF</sequence>
<organism evidence="1 2">
    <name type="scientific">Catharanthus roseus</name>
    <name type="common">Madagascar periwinkle</name>
    <name type="synonym">Vinca rosea</name>
    <dbReference type="NCBI Taxonomy" id="4058"/>
    <lineage>
        <taxon>Eukaryota</taxon>
        <taxon>Viridiplantae</taxon>
        <taxon>Streptophyta</taxon>
        <taxon>Embryophyta</taxon>
        <taxon>Tracheophyta</taxon>
        <taxon>Spermatophyta</taxon>
        <taxon>Magnoliopsida</taxon>
        <taxon>eudicotyledons</taxon>
        <taxon>Gunneridae</taxon>
        <taxon>Pentapetalae</taxon>
        <taxon>asterids</taxon>
        <taxon>lamiids</taxon>
        <taxon>Gentianales</taxon>
        <taxon>Apocynaceae</taxon>
        <taxon>Rauvolfioideae</taxon>
        <taxon>Vinceae</taxon>
        <taxon>Catharanthinae</taxon>
        <taxon>Catharanthus</taxon>
    </lineage>
</organism>
<protein>
    <submittedName>
        <fullName evidence="1">Uncharacterized protein</fullName>
    </submittedName>
</protein>
<name>A0ACC0BZP9_CATRO</name>
<dbReference type="EMBL" id="CM044702">
    <property type="protein sequence ID" value="KAI5678111.1"/>
    <property type="molecule type" value="Genomic_DNA"/>
</dbReference>
<keyword evidence="2" id="KW-1185">Reference proteome</keyword>
<proteinExistence type="predicted"/>
<dbReference type="Proteomes" id="UP001060085">
    <property type="component" value="Linkage Group LG02"/>
</dbReference>
<reference evidence="2" key="1">
    <citation type="journal article" date="2023" name="Nat. Plants">
        <title>Single-cell RNA sequencing provides a high-resolution roadmap for understanding the multicellular compartmentation of specialized metabolism.</title>
        <authorList>
            <person name="Sun S."/>
            <person name="Shen X."/>
            <person name="Li Y."/>
            <person name="Li Y."/>
            <person name="Wang S."/>
            <person name="Li R."/>
            <person name="Zhang H."/>
            <person name="Shen G."/>
            <person name="Guo B."/>
            <person name="Wei J."/>
            <person name="Xu J."/>
            <person name="St-Pierre B."/>
            <person name="Chen S."/>
            <person name="Sun C."/>
        </authorList>
    </citation>
    <scope>NUCLEOTIDE SEQUENCE [LARGE SCALE GENOMIC DNA]</scope>
</reference>
<evidence type="ECO:0000313" key="2">
    <source>
        <dbReference type="Proteomes" id="UP001060085"/>
    </source>
</evidence>
<comment type="caution">
    <text evidence="1">The sequence shown here is derived from an EMBL/GenBank/DDBJ whole genome shotgun (WGS) entry which is preliminary data.</text>
</comment>
<evidence type="ECO:0000313" key="1">
    <source>
        <dbReference type="EMBL" id="KAI5678111.1"/>
    </source>
</evidence>
<gene>
    <name evidence="1" type="ORF">M9H77_09061</name>
</gene>